<dbReference type="EMBL" id="FUYR01000001">
    <property type="protein sequence ID" value="SKB32322.1"/>
    <property type="molecule type" value="Genomic_DNA"/>
</dbReference>
<dbReference type="AlphaFoldDB" id="A0A1T5ABG6"/>
<proteinExistence type="predicted"/>
<sequence length="49" mass="5186">MVIVAAVLLADPIFQVGLSFNQGSSGTSYLEAGKQLILHMQIKGIELPS</sequence>
<organism evidence="1 2">
    <name type="scientific">Daejeonella lutea</name>
    <dbReference type="NCBI Taxonomy" id="572036"/>
    <lineage>
        <taxon>Bacteria</taxon>
        <taxon>Pseudomonadati</taxon>
        <taxon>Bacteroidota</taxon>
        <taxon>Sphingobacteriia</taxon>
        <taxon>Sphingobacteriales</taxon>
        <taxon>Sphingobacteriaceae</taxon>
        <taxon>Daejeonella</taxon>
    </lineage>
</organism>
<keyword evidence="2" id="KW-1185">Reference proteome</keyword>
<dbReference type="STRING" id="572036.SAMN05661099_0549"/>
<gene>
    <name evidence="1" type="ORF">SAMN05661099_0549</name>
</gene>
<name>A0A1T5ABG6_9SPHI</name>
<accession>A0A1T5ABG6</accession>
<reference evidence="2" key="1">
    <citation type="submission" date="2017-02" db="EMBL/GenBank/DDBJ databases">
        <authorList>
            <person name="Varghese N."/>
            <person name="Submissions S."/>
        </authorList>
    </citation>
    <scope>NUCLEOTIDE SEQUENCE [LARGE SCALE GENOMIC DNA]</scope>
    <source>
        <strain evidence="2">DSM 22385</strain>
    </source>
</reference>
<evidence type="ECO:0000313" key="1">
    <source>
        <dbReference type="EMBL" id="SKB32322.1"/>
    </source>
</evidence>
<protein>
    <submittedName>
        <fullName evidence="1">Uncharacterized protein</fullName>
    </submittedName>
</protein>
<evidence type="ECO:0000313" key="2">
    <source>
        <dbReference type="Proteomes" id="UP000189981"/>
    </source>
</evidence>
<dbReference type="Proteomes" id="UP000189981">
    <property type="component" value="Unassembled WGS sequence"/>
</dbReference>